<gene>
    <name evidence="1" type="ORF">EJA05_23495</name>
</gene>
<dbReference type="Pfam" id="PF13988">
    <property type="entry name" value="DUF4225"/>
    <property type="match status" value="1"/>
</dbReference>
<protein>
    <submittedName>
        <fullName evidence="1">DUF4225 domain-containing protein</fullName>
    </submittedName>
</protein>
<organism evidence="1 2">
    <name type="scientific">Pseudomonas entomophila</name>
    <dbReference type="NCBI Taxonomy" id="312306"/>
    <lineage>
        <taxon>Bacteria</taxon>
        <taxon>Pseudomonadati</taxon>
        <taxon>Pseudomonadota</taxon>
        <taxon>Gammaproteobacteria</taxon>
        <taxon>Pseudomonadales</taxon>
        <taxon>Pseudomonadaceae</taxon>
        <taxon>Pseudomonas</taxon>
    </lineage>
</organism>
<dbReference type="InterPro" id="IPR025320">
    <property type="entry name" value="DUF4225"/>
</dbReference>
<name>A0A3S8UQF2_9PSED</name>
<reference evidence="1 2" key="1">
    <citation type="submission" date="2018-12" db="EMBL/GenBank/DDBJ databases">
        <authorList>
            <person name="Li S."/>
            <person name="Yang R."/>
            <person name="Chen G."/>
            <person name="Zou L."/>
            <person name="Zhang C."/>
            <person name="Chen Y."/>
            <person name="Liu Z."/>
            <person name="Li Y."/>
            <person name="Yan Y."/>
            <person name="Huang M."/>
            <person name="Chen T."/>
        </authorList>
    </citation>
    <scope>NUCLEOTIDE SEQUENCE [LARGE SCALE GENOMIC DNA]</scope>
    <source>
        <strain evidence="1 2">1257</strain>
    </source>
</reference>
<proteinExistence type="predicted"/>
<evidence type="ECO:0000313" key="2">
    <source>
        <dbReference type="Proteomes" id="UP000268230"/>
    </source>
</evidence>
<evidence type="ECO:0000313" key="1">
    <source>
        <dbReference type="EMBL" id="AZL70512.1"/>
    </source>
</evidence>
<dbReference type="EMBL" id="CP034338">
    <property type="protein sequence ID" value="AZL70512.1"/>
    <property type="molecule type" value="Genomic_DNA"/>
</dbReference>
<dbReference type="AlphaFoldDB" id="A0A3S8UQF2"/>
<dbReference type="Proteomes" id="UP000268230">
    <property type="component" value="Chromosome"/>
</dbReference>
<dbReference type="OrthoDB" id="6534834at2"/>
<accession>A0A3S8UQF2</accession>
<sequence length="237" mass="26100">MSARQGNYPLGLDYWDVNQAATRLTAFACTVSARHLSHGMGRMQFNREIAYFSKQVMDKVALRELSPEDGLKLLRAEEVSLRGQAETLGLQAIGLVGGVSQMAAGAGACATGPLLCTFFGAPMLAHGANNVYENASNMWNKRSDTVGPVRKGYQHIASELGHGEREGNIAYYTADLGMAGYGVFFRKLLKPGAWRLYKYHDVDRARAFRVMGHHTLLLEGVISGLTSYQLILEHFRK</sequence>
<dbReference type="KEGG" id="pory:EJA05_23495"/>